<evidence type="ECO:0000256" key="11">
    <source>
        <dbReference type="SAM" id="MobiDB-lite"/>
    </source>
</evidence>
<dbReference type="InterPro" id="IPR012717">
    <property type="entry name" value="Chap_CCT_delta"/>
</dbReference>
<dbReference type="InterPro" id="IPR002194">
    <property type="entry name" value="Chaperonin_TCP-1_CS"/>
</dbReference>
<keyword evidence="5 9" id="KW-0547">Nucleotide-binding</keyword>
<dbReference type="EMBL" id="OV696689">
    <property type="protein sequence ID" value="CAH1263807.1"/>
    <property type="molecule type" value="Genomic_DNA"/>
</dbReference>
<evidence type="ECO:0000256" key="8">
    <source>
        <dbReference type="ARBA" id="ARBA00049360"/>
    </source>
</evidence>
<keyword evidence="6 9" id="KW-0067">ATP-binding</keyword>
<dbReference type="PANTHER" id="PTHR11353">
    <property type="entry name" value="CHAPERONIN"/>
    <property type="match status" value="1"/>
</dbReference>
<dbReference type="GO" id="GO:0051082">
    <property type="term" value="F:unfolded protein binding"/>
    <property type="evidence" value="ECO:0007669"/>
    <property type="project" value="InterPro"/>
</dbReference>
<dbReference type="FunFam" id="3.50.7.10:FF:000010">
    <property type="entry name" value="T-complex protein 1 subunit delta"/>
    <property type="match status" value="1"/>
</dbReference>
<evidence type="ECO:0000256" key="7">
    <source>
        <dbReference type="ARBA" id="ARBA00023186"/>
    </source>
</evidence>
<keyword evidence="13" id="KW-1185">Reference proteome</keyword>
<dbReference type="GO" id="GO:0140662">
    <property type="term" value="F:ATP-dependent protein folding chaperone"/>
    <property type="evidence" value="ECO:0007669"/>
    <property type="project" value="InterPro"/>
</dbReference>
<dbReference type="SUPFAM" id="SSF52029">
    <property type="entry name" value="GroEL apical domain-like"/>
    <property type="match status" value="1"/>
</dbReference>
<dbReference type="PROSITE" id="PS00751">
    <property type="entry name" value="TCP1_2"/>
    <property type="match status" value="1"/>
</dbReference>
<dbReference type="OrthoDB" id="10248520at2759"/>
<dbReference type="Proteomes" id="UP000838412">
    <property type="component" value="Chromosome 4"/>
</dbReference>
<dbReference type="AlphaFoldDB" id="A0A8J9ZX33"/>
<dbReference type="SUPFAM" id="SSF48592">
    <property type="entry name" value="GroEL equatorial domain-like"/>
    <property type="match status" value="1"/>
</dbReference>
<sequence>MPENASSASKSGFKGHGQYKDREKPEYIRTSNITAAKAVSDAIRTSLGPKGMDKMIQASNGDVTITNDGATILKQMQVLHPCAKMLVELSKAQDVEAGDGTTSVTVIAGSLLDAASKLLQKGIHPTTISEAFKKAAAKSEEILIETATPVDLADRDSLVKSASTSLNSKVVSQYSSLLAPMAVDAVMRVIDPATAKNVDLHDIKMIKKLGGTIEDSELIDGVVFDQKHAGAPGAPSKMEKAKIGLIQFCLSPPKTDMENQVIVSDYSQMDRVLREERAYILNLVKQIKKAGCNVLLIQKSILRDAVNDLALHFLAKMKIMVVKDIEREEIEFVCKSLGCRPIASIDHFQPDMLGQAELVEELQVGSGKVVKITGVQNPGRTVSVVLRGSNKLVLEEADRSVHDALCVIRCLVKKRALIAGGGAPEIELSVRLSAYSRTLSGMEAYCIRAFAEALEVIPYTLAENAGLNPIATVTELRNHHAEGMKTAGINVRKGCITNILEENVIQPLLVSVSAVKLAAETVTQILKIDDIVNTR</sequence>
<evidence type="ECO:0000313" key="13">
    <source>
        <dbReference type="Proteomes" id="UP000838412"/>
    </source>
</evidence>
<dbReference type="NCBIfam" id="NF041082">
    <property type="entry name" value="thermosome_alpha"/>
    <property type="match status" value="1"/>
</dbReference>
<reference evidence="12" key="1">
    <citation type="submission" date="2022-01" db="EMBL/GenBank/DDBJ databases">
        <authorList>
            <person name="Braso-Vives M."/>
        </authorList>
    </citation>
    <scope>NUCLEOTIDE SEQUENCE</scope>
</reference>
<accession>A0A8J9ZX33</accession>
<keyword evidence="4" id="KW-0963">Cytoplasm</keyword>
<protein>
    <recommendedName>
        <fullName evidence="3 10">T-complex protein 1 subunit delta</fullName>
    </recommendedName>
</protein>
<dbReference type="GO" id="GO:0005524">
    <property type="term" value="F:ATP binding"/>
    <property type="evidence" value="ECO:0007669"/>
    <property type="project" value="UniProtKB-KW"/>
</dbReference>
<evidence type="ECO:0000256" key="3">
    <source>
        <dbReference type="ARBA" id="ARBA00016107"/>
    </source>
</evidence>
<dbReference type="GO" id="GO:0016887">
    <property type="term" value="F:ATP hydrolysis activity"/>
    <property type="evidence" value="ECO:0007669"/>
    <property type="project" value="InterPro"/>
</dbReference>
<dbReference type="InterPro" id="IPR053374">
    <property type="entry name" value="TCP-1_chaperonin"/>
</dbReference>
<name>A0A8J9ZX33_BRALA</name>
<evidence type="ECO:0000256" key="6">
    <source>
        <dbReference type="ARBA" id="ARBA00022840"/>
    </source>
</evidence>
<dbReference type="GO" id="GO:0005737">
    <property type="term" value="C:cytoplasm"/>
    <property type="evidence" value="ECO:0007669"/>
    <property type="project" value="UniProtKB-SubCell"/>
</dbReference>
<evidence type="ECO:0000256" key="9">
    <source>
        <dbReference type="RuleBase" id="RU004187"/>
    </source>
</evidence>
<dbReference type="InterPro" id="IPR027409">
    <property type="entry name" value="GroEL-like_apical_dom_sf"/>
</dbReference>
<dbReference type="InterPro" id="IPR002423">
    <property type="entry name" value="Cpn60/GroEL/TCP-1"/>
</dbReference>
<dbReference type="Gene3D" id="3.30.260.10">
    <property type="entry name" value="TCP-1-like chaperonin intermediate domain"/>
    <property type="match status" value="1"/>
</dbReference>
<dbReference type="CDD" id="cd03338">
    <property type="entry name" value="TCP1_delta"/>
    <property type="match status" value="1"/>
</dbReference>
<dbReference type="Gene3D" id="3.50.7.10">
    <property type="entry name" value="GroEL"/>
    <property type="match status" value="1"/>
</dbReference>
<evidence type="ECO:0000256" key="1">
    <source>
        <dbReference type="ARBA" id="ARBA00004496"/>
    </source>
</evidence>
<dbReference type="PROSITE" id="PS00750">
    <property type="entry name" value="TCP1_1"/>
    <property type="match status" value="1"/>
</dbReference>
<evidence type="ECO:0000256" key="4">
    <source>
        <dbReference type="ARBA" id="ARBA00022490"/>
    </source>
</evidence>
<dbReference type="PROSITE" id="PS00995">
    <property type="entry name" value="TCP1_3"/>
    <property type="match status" value="1"/>
</dbReference>
<evidence type="ECO:0000256" key="2">
    <source>
        <dbReference type="ARBA" id="ARBA00008020"/>
    </source>
</evidence>
<keyword evidence="7 9" id="KW-0143">Chaperone</keyword>
<proteinExistence type="inferred from homology"/>
<dbReference type="InterPro" id="IPR027413">
    <property type="entry name" value="GROEL-like_equatorial_sf"/>
</dbReference>
<dbReference type="NCBIfam" id="TIGR02342">
    <property type="entry name" value="chap_CCT_delta"/>
    <property type="match status" value="1"/>
</dbReference>
<gene>
    <name evidence="12" type="primary">CCT4</name>
    <name evidence="12" type="ORF">BLAG_LOCUS18378</name>
</gene>
<dbReference type="InterPro" id="IPR054827">
    <property type="entry name" value="thermosome_alpha"/>
</dbReference>
<dbReference type="NCBIfam" id="NF041083">
    <property type="entry name" value="thermosome_beta"/>
    <property type="match status" value="1"/>
</dbReference>
<evidence type="ECO:0000256" key="10">
    <source>
        <dbReference type="RuleBase" id="RU004192"/>
    </source>
</evidence>
<evidence type="ECO:0000256" key="5">
    <source>
        <dbReference type="ARBA" id="ARBA00022741"/>
    </source>
</evidence>
<feature type="region of interest" description="Disordered" evidence="11">
    <location>
        <begin position="1"/>
        <end position="27"/>
    </location>
</feature>
<comment type="subcellular location">
    <subcellularLocation>
        <location evidence="1">Cytoplasm</location>
    </subcellularLocation>
</comment>
<dbReference type="Gene3D" id="1.10.560.10">
    <property type="entry name" value="GroEL-like equatorial domain"/>
    <property type="match status" value="1"/>
</dbReference>
<dbReference type="SUPFAM" id="SSF54849">
    <property type="entry name" value="GroEL-intermediate domain like"/>
    <property type="match status" value="1"/>
</dbReference>
<evidence type="ECO:0000313" key="12">
    <source>
        <dbReference type="EMBL" id="CAH1263807.1"/>
    </source>
</evidence>
<comment type="similarity">
    <text evidence="2 9">Belongs to the TCP-1 chaperonin family.</text>
</comment>
<organism evidence="12 13">
    <name type="scientific">Branchiostoma lanceolatum</name>
    <name type="common">Common lancelet</name>
    <name type="synonym">Amphioxus lanceolatum</name>
    <dbReference type="NCBI Taxonomy" id="7740"/>
    <lineage>
        <taxon>Eukaryota</taxon>
        <taxon>Metazoa</taxon>
        <taxon>Chordata</taxon>
        <taxon>Cephalochordata</taxon>
        <taxon>Leptocardii</taxon>
        <taxon>Amphioxiformes</taxon>
        <taxon>Branchiostomatidae</taxon>
        <taxon>Branchiostoma</taxon>
    </lineage>
</organism>
<dbReference type="Pfam" id="PF00118">
    <property type="entry name" value="Cpn60_TCP1"/>
    <property type="match status" value="1"/>
</dbReference>
<feature type="compositionally biased region" description="Basic and acidic residues" evidence="11">
    <location>
        <begin position="18"/>
        <end position="27"/>
    </location>
</feature>
<dbReference type="InterPro" id="IPR017998">
    <property type="entry name" value="Chaperone_TCP-1"/>
</dbReference>
<dbReference type="PRINTS" id="PR00304">
    <property type="entry name" value="TCOMPLEXTCP1"/>
</dbReference>
<comment type="catalytic activity">
    <reaction evidence="8">
        <text>ATP + H2O = ADP + phosphate + H(+)</text>
        <dbReference type="Rhea" id="RHEA:13065"/>
        <dbReference type="ChEBI" id="CHEBI:15377"/>
        <dbReference type="ChEBI" id="CHEBI:15378"/>
        <dbReference type="ChEBI" id="CHEBI:30616"/>
        <dbReference type="ChEBI" id="CHEBI:43474"/>
        <dbReference type="ChEBI" id="CHEBI:456216"/>
    </reaction>
</comment>
<dbReference type="InterPro" id="IPR027410">
    <property type="entry name" value="TCP-1-like_intermed_sf"/>
</dbReference>
<feature type="compositionally biased region" description="Polar residues" evidence="11">
    <location>
        <begin position="1"/>
        <end position="10"/>
    </location>
</feature>